<reference evidence="1 2" key="2">
    <citation type="submission" date="2023-06" db="EMBL/GenBank/DDBJ databases">
        <authorList>
            <person name="Zeman M."/>
            <person name="Kubasova T."/>
            <person name="Jahodarova E."/>
            <person name="Nykrynova M."/>
            <person name="Rychlik I."/>
        </authorList>
    </citation>
    <scope>NUCLEOTIDE SEQUENCE [LARGE SCALE GENOMIC DNA]</scope>
    <source>
        <strain evidence="1 2">ET341</strain>
    </source>
</reference>
<organism evidence="1 2">
    <name type="scientific">Massilimicrobiota timonensis</name>
    <dbReference type="NCBI Taxonomy" id="1776392"/>
    <lineage>
        <taxon>Bacteria</taxon>
        <taxon>Bacillati</taxon>
        <taxon>Bacillota</taxon>
        <taxon>Erysipelotrichia</taxon>
        <taxon>Erysipelotrichales</taxon>
        <taxon>Erysipelotrichaceae</taxon>
        <taxon>Massilimicrobiota</taxon>
    </lineage>
</organism>
<dbReference type="EMBL" id="JAUDCK010000067">
    <property type="protein sequence ID" value="MDM8196881.1"/>
    <property type="molecule type" value="Genomic_DNA"/>
</dbReference>
<keyword evidence="2" id="KW-1185">Reference proteome</keyword>
<proteinExistence type="predicted"/>
<sequence>MQEIKRILERRFKGESQRSIASSLHLSRNTVSKVFKAADQTGLSWVQFQTMDDSSLDELLFPEKKYVPVQQVPDFEYVHKELLKPGTTLKGLWEEYVMSCTDAKLPYYHRTQFNKLYNDYVKKHKLTCISITNLVIESWWTGVAVP</sequence>
<reference evidence="2" key="1">
    <citation type="submission" date="2023-06" db="EMBL/GenBank/DDBJ databases">
        <title>Identification and characterization of horizontal gene transfer across gut microbiota members of farm animals based on homology search.</title>
        <authorList>
            <person name="Zeman M."/>
            <person name="Kubasova T."/>
            <person name="Jahodarova E."/>
            <person name="Nykrynova M."/>
            <person name="Rychlik I."/>
        </authorList>
    </citation>
    <scope>NUCLEOTIDE SEQUENCE [LARGE SCALE GENOMIC DNA]</scope>
    <source>
        <strain evidence="2">ET341</strain>
    </source>
</reference>
<accession>A0ABT7UL72</accession>
<dbReference type="RefSeq" id="WP_289528267.1">
    <property type="nucleotide sequence ID" value="NZ_JAUDCK010000067.1"/>
</dbReference>
<evidence type="ECO:0000313" key="2">
    <source>
        <dbReference type="Proteomes" id="UP001529275"/>
    </source>
</evidence>
<name>A0ABT7UL72_9FIRM</name>
<comment type="caution">
    <text evidence="1">The sequence shown here is derived from an EMBL/GenBank/DDBJ whole genome shotgun (WGS) entry which is preliminary data.</text>
</comment>
<gene>
    <name evidence="1" type="ORF">QUV98_11190</name>
</gene>
<dbReference type="Proteomes" id="UP001529275">
    <property type="component" value="Unassembled WGS sequence"/>
</dbReference>
<protein>
    <recommendedName>
        <fullName evidence="3">HTH IS408-type domain-containing protein</fullName>
    </recommendedName>
</protein>
<evidence type="ECO:0008006" key="3">
    <source>
        <dbReference type="Google" id="ProtNLM"/>
    </source>
</evidence>
<evidence type="ECO:0000313" key="1">
    <source>
        <dbReference type="EMBL" id="MDM8196881.1"/>
    </source>
</evidence>